<feature type="non-terminal residue" evidence="5">
    <location>
        <position position="1"/>
    </location>
</feature>
<keyword evidence="3" id="KW-1015">Disulfide bond</keyword>
<dbReference type="PROSITE" id="PS50279">
    <property type="entry name" value="BPTI_KUNITZ_2"/>
    <property type="match status" value="1"/>
</dbReference>
<evidence type="ECO:0000259" key="4">
    <source>
        <dbReference type="PROSITE" id="PS50279"/>
    </source>
</evidence>
<dbReference type="SMART" id="SM00131">
    <property type="entry name" value="KU"/>
    <property type="match status" value="1"/>
</dbReference>
<dbReference type="PANTHER" id="PTHR10083:SF374">
    <property type="entry name" value="BPTI_KUNITZ INHIBITOR DOMAIN-CONTAINING PROTEIN"/>
    <property type="match status" value="1"/>
</dbReference>
<name>A0A131XNG9_9ACAR</name>
<organism evidence="5">
    <name type="scientific">Hyalomma excavatum</name>
    <dbReference type="NCBI Taxonomy" id="257692"/>
    <lineage>
        <taxon>Eukaryota</taxon>
        <taxon>Metazoa</taxon>
        <taxon>Ecdysozoa</taxon>
        <taxon>Arthropoda</taxon>
        <taxon>Chelicerata</taxon>
        <taxon>Arachnida</taxon>
        <taxon>Acari</taxon>
        <taxon>Parasitiformes</taxon>
        <taxon>Ixodida</taxon>
        <taxon>Ixodoidea</taxon>
        <taxon>Ixodidae</taxon>
        <taxon>Hyalomminae</taxon>
        <taxon>Hyalomma</taxon>
    </lineage>
</organism>
<sequence length="182" mass="20708">RGTNMKPQCEAGKENKNVVWRGYEDNKNTTCFEKSFYYDNATDTCKQLHYNGCDGNGNNFPSLSSCLDTCKVKLTPYDNKFLPVLEKYGANCSGEFTPPDHRSTVTRYIYNSTSEQCQRVIVGAGDKNFPAVRYCLHKCKPQNNGTDPRCSEPMDMGKGPVEGWKCHMDKEYNTVFCYKPQI</sequence>
<dbReference type="Gene3D" id="4.10.410.10">
    <property type="entry name" value="Pancreatic trypsin inhibitor Kunitz domain"/>
    <property type="match status" value="2"/>
</dbReference>
<evidence type="ECO:0000256" key="1">
    <source>
        <dbReference type="ARBA" id="ARBA00022690"/>
    </source>
</evidence>
<dbReference type="InterPro" id="IPR036880">
    <property type="entry name" value="Kunitz_BPTI_sf"/>
</dbReference>
<feature type="domain" description="BPTI/Kunitz inhibitor" evidence="4">
    <location>
        <begin position="9"/>
        <end position="70"/>
    </location>
</feature>
<dbReference type="GO" id="GO:0004867">
    <property type="term" value="F:serine-type endopeptidase inhibitor activity"/>
    <property type="evidence" value="ECO:0007669"/>
    <property type="project" value="UniProtKB-KW"/>
</dbReference>
<reference evidence="5" key="1">
    <citation type="journal article" date="2017" name="Ticks Tick Borne Dis.">
        <title>An insight into the sialome of Hyalomma excavatum.</title>
        <authorList>
            <person name="Ribeiro J.M."/>
            <person name="Slovak M."/>
            <person name="Francischetti I.M."/>
        </authorList>
    </citation>
    <scope>NUCLEOTIDE SEQUENCE</scope>
    <source>
        <strain evidence="5">Samish</strain>
        <tissue evidence="5">Salivary glands</tissue>
    </source>
</reference>
<keyword evidence="2" id="KW-0722">Serine protease inhibitor</keyword>
<evidence type="ECO:0000256" key="2">
    <source>
        <dbReference type="ARBA" id="ARBA00022900"/>
    </source>
</evidence>
<protein>
    <submittedName>
        <fullName evidence="5">Putative kunitz-like protease inhibitor</fullName>
    </submittedName>
</protein>
<dbReference type="CDD" id="cd00109">
    <property type="entry name" value="Kunitz-type"/>
    <property type="match status" value="1"/>
</dbReference>
<dbReference type="SUPFAM" id="SSF57362">
    <property type="entry name" value="BPTI-like"/>
    <property type="match status" value="2"/>
</dbReference>
<keyword evidence="1" id="KW-0646">Protease inhibitor</keyword>
<evidence type="ECO:0000313" key="5">
    <source>
        <dbReference type="EMBL" id="JAP67236.1"/>
    </source>
</evidence>
<dbReference type="Pfam" id="PF00014">
    <property type="entry name" value="Kunitz_BPTI"/>
    <property type="match status" value="1"/>
</dbReference>
<dbReference type="EMBL" id="GEFH01001345">
    <property type="protein sequence ID" value="JAP67236.1"/>
    <property type="molecule type" value="mRNA"/>
</dbReference>
<dbReference type="AlphaFoldDB" id="A0A131XNG9"/>
<accession>A0A131XNG9</accession>
<proteinExistence type="evidence at transcript level"/>
<dbReference type="InterPro" id="IPR050098">
    <property type="entry name" value="TFPI/VKTCI-like"/>
</dbReference>
<evidence type="ECO:0000256" key="3">
    <source>
        <dbReference type="ARBA" id="ARBA00023157"/>
    </source>
</evidence>
<dbReference type="GO" id="GO:0005615">
    <property type="term" value="C:extracellular space"/>
    <property type="evidence" value="ECO:0007669"/>
    <property type="project" value="TreeGrafter"/>
</dbReference>
<dbReference type="InterPro" id="IPR002223">
    <property type="entry name" value="Kunitz_BPTI"/>
</dbReference>
<dbReference type="PANTHER" id="PTHR10083">
    <property type="entry name" value="KUNITZ-TYPE PROTEASE INHIBITOR-RELATED"/>
    <property type="match status" value="1"/>
</dbReference>